<keyword evidence="1" id="KW-0812">Transmembrane</keyword>
<evidence type="ECO:0000256" key="1">
    <source>
        <dbReference type="SAM" id="Phobius"/>
    </source>
</evidence>
<sequence>MGALHQGPCVPTRLCRLFCAMSRLSLPESAARPSCPRFRSALLLLACPALVALAGCPSAAISVKIKPAQLLFRP</sequence>
<dbReference type="KEGG" id="bpy:Bphyt_0299"/>
<dbReference type="Proteomes" id="UP000001739">
    <property type="component" value="Chromosome 1"/>
</dbReference>
<dbReference type="HOGENOM" id="CLU_2680623_0_0_4"/>
<organism evidence="2 3">
    <name type="scientific">Paraburkholderia phytofirmans (strain DSM 17436 / LMG 22146 / PsJN)</name>
    <name type="common">Burkholderia phytofirmans</name>
    <dbReference type="NCBI Taxonomy" id="398527"/>
    <lineage>
        <taxon>Bacteria</taxon>
        <taxon>Pseudomonadati</taxon>
        <taxon>Pseudomonadota</taxon>
        <taxon>Betaproteobacteria</taxon>
        <taxon>Burkholderiales</taxon>
        <taxon>Burkholderiaceae</taxon>
        <taxon>Paraburkholderia</taxon>
    </lineage>
</organism>
<gene>
    <name evidence="2" type="ordered locus">Bphyt_0299</name>
</gene>
<name>B2T1J5_PARPJ</name>
<accession>B2T1J5</accession>
<evidence type="ECO:0000313" key="2">
    <source>
        <dbReference type="EMBL" id="ACD14724.1"/>
    </source>
</evidence>
<reference evidence="2 3" key="1">
    <citation type="journal article" date="2011" name="J. Bacteriol.">
        <title>Complete genome sequence of the plant growth-promoting endophyte Burkholderia phytofirmans strain PsJN.</title>
        <authorList>
            <person name="Weilharter A."/>
            <person name="Mitter B."/>
            <person name="Shin M.V."/>
            <person name="Chain P.S."/>
            <person name="Nowak J."/>
            <person name="Sessitsch A."/>
        </authorList>
    </citation>
    <scope>NUCLEOTIDE SEQUENCE [LARGE SCALE GENOMIC DNA]</scope>
    <source>
        <strain evidence="3">DSM 17436 / LMG 22146 / PsJN</strain>
    </source>
</reference>
<protein>
    <submittedName>
        <fullName evidence="2">Uncharacterized protein</fullName>
    </submittedName>
</protein>
<feature type="transmembrane region" description="Helical" evidence="1">
    <location>
        <begin position="41"/>
        <end position="63"/>
    </location>
</feature>
<dbReference type="EMBL" id="CP001052">
    <property type="protein sequence ID" value="ACD14724.1"/>
    <property type="molecule type" value="Genomic_DNA"/>
</dbReference>
<dbReference type="AlphaFoldDB" id="B2T1J5"/>
<evidence type="ECO:0000313" key="3">
    <source>
        <dbReference type="Proteomes" id="UP000001739"/>
    </source>
</evidence>
<keyword evidence="1" id="KW-1133">Transmembrane helix</keyword>
<proteinExistence type="predicted"/>
<keyword evidence="1" id="KW-0472">Membrane</keyword>